<dbReference type="GO" id="GO:0030198">
    <property type="term" value="P:extracellular matrix organization"/>
    <property type="evidence" value="ECO:0007669"/>
    <property type="project" value="TreeGrafter"/>
</dbReference>
<dbReference type="SUPFAM" id="SSF82153">
    <property type="entry name" value="FAS1 domain"/>
    <property type="match status" value="1"/>
</dbReference>
<feature type="compositionally biased region" description="Pro residues" evidence="1">
    <location>
        <begin position="149"/>
        <end position="160"/>
    </location>
</feature>
<dbReference type="SMART" id="SM00554">
    <property type="entry name" value="FAS1"/>
    <property type="match status" value="1"/>
</dbReference>
<dbReference type="InterPro" id="IPR050904">
    <property type="entry name" value="Adhesion/Biosynth-related"/>
</dbReference>
<dbReference type="Gene3D" id="2.30.180.10">
    <property type="entry name" value="FAS1 domain"/>
    <property type="match status" value="1"/>
</dbReference>
<dbReference type="Proteomes" id="UP000054359">
    <property type="component" value="Unassembled WGS sequence"/>
</dbReference>
<dbReference type="InterPro" id="IPR000782">
    <property type="entry name" value="FAS1_domain"/>
</dbReference>
<name>A0A087TQV0_STEMI</name>
<protein>
    <submittedName>
        <fullName evidence="4">Transforming growth factor-beta-induced protein ig-h3</fullName>
    </submittedName>
</protein>
<dbReference type="Pfam" id="PF02469">
    <property type="entry name" value="Fasciclin"/>
    <property type="match status" value="1"/>
</dbReference>
<keyword evidence="5" id="KW-1185">Reference proteome</keyword>
<dbReference type="EMBL" id="KK116341">
    <property type="protein sequence ID" value="KFM67489.1"/>
    <property type="molecule type" value="Genomic_DNA"/>
</dbReference>
<accession>A0A087TQV0</accession>
<evidence type="ECO:0000256" key="1">
    <source>
        <dbReference type="SAM" id="MobiDB-lite"/>
    </source>
</evidence>
<feature type="compositionally biased region" description="Basic and acidic residues" evidence="1">
    <location>
        <begin position="659"/>
        <end position="669"/>
    </location>
</feature>
<dbReference type="PANTHER" id="PTHR10900">
    <property type="entry name" value="PERIOSTIN-RELATED"/>
    <property type="match status" value="1"/>
</dbReference>
<evidence type="ECO:0000313" key="4">
    <source>
        <dbReference type="EMBL" id="KFM67489.1"/>
    </source>
</evidence>
<dbReference type="AlphaFoldDB" id="A0A087TQV0"/>
<gene>
    <name evidence="4" type="ORF">X975_05857</name>
</gene>
<feature type="compositionally biased region" description="Basic and acidic residues" evidence="1">
    <location>
        <begin position="391"/>
        <end position="400"/>
    </location>
</feature>
<dbReference type="PROSITE" id="PS50213">
    <property type="entry name" value="FAS1"/>
    <property type="match status" value="1"/>
</dbReference>
<feature type="chain" id="PRO_5001829849" evidence="2">
    <location>
        <begin position="29"/>
        <end position="892"/>
    </location>
</feature>
<dbReference type="GO" id="GO:0005615">
    <property type="term" value="C:extracellular space"/>
    <property type="evidence" value="ECO:0007669"/>
    <property type="project" value="TreeGrafter"/>
</dbReference>
<feature type="compositionally biased region" description="Polar residues" evidence="1">
    <location>
        <begin position="93"/>
        <end position="107"/>
    </location>
</feature>
<evidence type="ECO:0000313" key="5">
    <source>
        <dbReference type="Proteomes" id="UP000054359"/>
    </source>
</evidence>
<reference evidence="4 5" key="1">
    <citation type="submission" date="2013-11" db="EMBL/GenBank/DDBJ databases">
        <title>Genome sequencing of Stegodyphus mimosarum.</title>
        <authorList>
            <person name="Bechsgaard J."/>
        </authorList>
    </citation>
    <scope>NUCLEOTIDE SEQUENCE [LARGE SCALE GENOMIC DNA]</scope>
</reference>
<feature type="domain" description="FAS1" evidence="3">
    <location>
        <begin position="724"/>
        <end position="859"/>
    </location>
</feature>
<organism evidence="4 5">
    <name type="scientific">Stegodyphus mimosarum</name>
    <name type="common">African social velvet spider</name>
    <dbReference type="NCBI Taxonomy" id="407821"/>
    <lineage>
        <taxon>Eukaryota</taxon>
        <taxon>Metazoa</taxon>
        <taxon>Ecdysozoa</taxon>
        <taxon>Arthropoda</taxon>
        <taxon>Chelicerata</taxon>
        <taxon>Arachnida</taxon>
        <taxon>Araneae</taxon>
        <taxon>Araneomorphae</taxon>
        <taxon>Entelegynae</taxon>
        <taxon>Eresoidea</taxon>
        <taxon>Eresidae</taxon>
        <taxon>Stegodyphus</taxon>
    </lineage>
</organism>
<dbReference type="OrthoDB" id="286301at2759"/>
<dbReference type="PANTHER" id="PTHR10900:SF124">
    <property type="entry name" value="FI05614P"/>
    <property type="match status" value="1"/>
</dbReference>
<feature type="region of interest" description="Disordered" evidence="1">
    <location>
        <begin position="238"/>
        <end position="324"/>
    </location>
</feature>
<feature type="non-terminal residue" evidence="4">
    <location>
        <position position="892"/>
    </location>
</feature>
<dbReference type="GO" id="GO:0050839">
    <property type="term" value="F:cell adhesion molecule binding"/>
    <property type="evidence" value="ECO:0007669"/>
    <property type="project" value="TreeGrafter"/>
</dbReference>
<feature type="region of interest" description="Disordered" evidence="1">
    <location>
        <begin position="388"/>
        <end position="411"/>
    </location>
</feature>
<evidence type="ECO:0000256" key="2">
    <source>
        <dbReference type="SAM" id="SignalP"/>
    </source>
</evidence>
<dbReference type="InterPro" id="IPR036378">
    <property type="entry name" value="FAS1_dom_sf"/>
</dbReference>
<feature type="signal peptide" evidence="2">
    <location>
        <begin position="1"/>
        <end position="28"/>
    </location>
</feature>
<dbReference type="OMA" id="HGQNNVQ"/>
<feature type="region of interest" description="Disordered" evidence="1">
    <location>
        <begin position="130"/>
        <end position="181"/>
    </location>
</feature>
<feature type="compositionally biased region" description="Low complexity" evidence="1">
    <location>
        <begin position="238"/>
        <end position="247"/>
    </location>
</feature>
<evidence type="ECO:0000259" key="3">
    <source>
        <dbReference type="PROSITE" id="PS50213"/>
    </source>
</evidence>
<dbReference type="GO" id="GO:0031012">
    <property type="term" value="C:extracellular matrix"/>
    <property type="evidence" value="ECO:0007669"/>
    <property type="project" value="TreeGrafter"/>
</dbReference>
<proteinExistence type="predicted"/>
<keyword evidence="2" id="KW-0732">Signal</keyword>
<dbReference type="GO" id="GO:0007155">
    <property type="term" value="P:cell adhesion"/>
    <property type="evidence" value="ECO:0007669"/>
    <property type="project" value="TreeGrafter"/>
</dbReference>
<feature type="compositionally biased region" description="Basic and acidic residues" evidence="1">
    <location>
        <begin position="265"/>
        <end position="278"/>
    </location>
</feature>
<feature type="region of interest" description="Disordered" evidence="1">
    <location>
        <begin position="86"/>
        <end position="115"/>
    </location>
</feature>
<sequence length="892" mass="99406">MANNWRKLLSILLMVALQYLPEIHLSLAEEATTPSVGDVQFSGWKPMLRPEALDTTQFAKRVLGSKFRNASDTEVSETRRSFLLLYPPRSPVQGEQKTKNLQQNSPRNLGPPLRAYPTQSRYQRIKNFGSAEVPSGGAKKAPNVFQRPKFPPVANPPPLPKHALRNRKKLPPNFTPESTSQHQVQIQLLDGYIVPPSGGAVSALHAEDKGTQISTFPLNLNNVPEIRLLLPGDVHQQLQSLRQPQKQGNGPSKPDIQGHAVGNKEVQDPSRDRLRNSQDGRIPNHNFESQRHPDPNAIRNPVISNNNRNAEPPHKIPGEVRPQQGNYNLEHRIPANGFSQPDANIHPEQISFPGPDNAIFHKQTFNHVPHNQQNAYNSEAVSNFNVPNRSNHPEEPKLDPRAPVAPANTQNFVPDQRNTYSITNQYQQKEVRYPQQISQGPVITSYSNQPTRHHREESFRPLSVENYNHFNRQNQNYKGPSQAGQSVGKLNVQINQNNGQYKIGQNLNHGQNGWRVPQSLQGNQNFNTASLPPENQNFYSIQPGSNAQRISSQGNSQNVQQTFHYFTQDIGNQNTGKTRFKQGNSIQDILNQQKVTDNLAFVSAQPEISQHTSTLSGFNTQGTPEDQIYFIPPVPNKDDIQTQIEAFDDPKNDGSLISDDTRAQKESSKGETGVIEQKEIQPDVDDSTGTTSVTKQPDTPVDRNGFCECTLSCAPIQRSPDENFGSSIREIARSLNADAFFDFVGLSDEEIESLLSSDGPYTLFIPSNEAVSRLPSNLIDHWRENNPDLTLALLNHAIQDVVTLDQLKQGGRMTSRARGATIFINNYNNEAVTVNGHRIVHGDVTAPKGGIIHVIDGTLCPVADQDIINTLRTCNKYDGFLTLADVTKLLEE</sequence>
<dbReference type="STRING" id="407821.A0A087TQV0"/>
<feature type="region of interest" description="Disordered" evidence="1">
    <location>
        <begin position="648"/>
        <end position="701"/>
    </location>
</feature>